<dbReference type="PROSITE" id="PS50222">
    <property type="entry name" value="EF_HAND_2"/>
    <property type="match status" value="2"/>
</dbReference>
<keyword evidence="5" id="KW-1185">Reference proteome</keyword>
<dbReference type="SMART" id="SM00054">
    <property type="entry name" value="EFh"/>
    <property type="match status" value="2"/>
</dbReference>
<dbReference type="SUPFAM" id="SSF47473">
    <property type="entry name" value="EF-hand"/>
    <property type="match status" value="1"/>
</dbReference>
<evidence type="ECO:0000313" key="4">
    <source>
        <dbReference type="EMBL" id="GAC97307.1"/>
    </source>
</evidence>
<evidence type="ECO:0000259" key="3">
    <source>
        <dbReference type="PROSITE" id="PS50222"/>
    </source>
</evidence>
<dbReference type="PANTHER" id="PTHR23048">
    <property type="entry name" value="MYOSIN LIGHT CHAIN 1, 3"/>
    <property type="match status" value="1"/>
</dbReference>
<name>R9P7T5_PSEHS</name>
<evidence type="ECO:0000256" key="1">
    <source>
        <dbReference type="ARBA" id="ARBA00022737"/>
    </source>
</evidence>
<gene>
    <name evidence="4" type="ORF">PHSY_004892</name>
</gene>
<dbReference type="EMBL" id="DF238808">
    <property type="protein sequence ID" value="GAC97307.1"/>
    <property type="molecule type" value="Genomic_DNA"/>
</dbReference>
<dbReference type="GO" id="GO:0005509">
    <property type="term" value="F:calcium ion binding"/>
    <property type="evidence" value="ECO:0007669"/>
    <property type="project" value="InterPro"/>
</dbReference>
<dbReference type="CDD" id="cd00051">
    <property type="entry name" value="EFh"/>
    <property type="match status" value="2"/>
</dbReference>
<dbReference type="PROSITE" id="PS00018">
    <property type="entry name" value="EF_HAND_1"/>
    <property type="match status" value="1"/>
</dbReference>
<keyword evidence="2" id="KW-0106">Calcium</keyword>
<dbReference type="Proteomes" id="UP000014071">
    <property type="component" value="Unassembled WGS sequence"/>
</dbReference>
<evidence type="ECO:0000313" key="5">
    <source>
        <dbReference type="Proteomes" id="UP000014071"/>
    </source>
</evidence>
<reference evidence="5" key="1">
    <citation type="journal article" date="2013" name="Genome Announc.">
        <title>Draft genome sequence of the basidiomycetous yeast-like fungus Pseudozyma hubeiensis SY62, which produces an abundant amount of the biosurfactant mannosylerythritol lipids.</title>
        <authorList>
            <person name="Konishi M."/>
            <person name="Hatada Y."/>
            <person name="Horiuchi J."/>
        </authorList>
    </citation>
    <scope>NUCLEOTIDE SEQUENCE [LARGE SCALE GENOMIC DNA]</scope>
    <source>
        <strain evidence="5">SY62</strain>
    </source>
</reference>
<dbReference type="STRING" id="1305764.R9P7T5"/>
<dbReference type="PANTHER" id="PTHR23048:SF0">
    <property type="entry name" value="CALMODULIN LIKE 3"/>
    <property type="match status" value="1"/>
</dbReference>
<dbReference type="InterPro" id="IPR050230">
    <property type="entry name" value="CALM/Myosin/TropC-like"/>
</dbReference>
<dbReference type="GO" id="GO:1903475">
    <property type="term" value="P:mitotic actomyosin contractile ring assembly"/>
    <property type="evidence" value="ECO:0007669"/>
    <property type="project" value="TreeGrafter"/>
</dbReference>
<sequence>MSDRLVSAVLLEILIERRIRIFQRVDLRIGTLAVSQILGAGHHRPLPTTTTSSSWKQTLFTMSDAEYKEAFALFDKKGTGTISRESLGDLLRALGQNPTQAEVADLANSSPKDIDYSSFLNILNRPNGFKPAGTPEEFIRGFQVFDKDGNGFIGAGELRYVLTSLGEKLSDDEMDELLKGVQVHPDGNIHYESFVRQILSQ</sequence>
<dbReference type="eggNOG" id="KOG0027">
    <property type="taxonomic scope" value="Eukaryota"/>
</dbReference>
<accession>R9P7T5</accession>
<dbReference type="InterPro" id="IPR011992">
    <property type="entry name" value="EF-hand-dom_pair"/>
</dbReference>
<protein>
    <recommendedName>
        <fullName evidence="3">EF-hand domain-containing protein</fullName>
    </recommendedName>
</protein>
<proteinExistence type="predicted"/>
<organism evidence="4 5">
    <name type="scientific">Pseudozyma hubeiensis (strain SY62)</name>
    <name type="common">Yeast</name>
    <dbReference type="NCBI Taxonomy" id="1305764"/>
    <lineage>
        <taxon>Eukaryota</taxon>
        <taxon>Fungi</taxon>
        <taxon>Dikarya</taxon>
        <taxon>Basidiomycota</taxon>
        <taxon>Ustilaginomycotina</taxon>
        <taxon>Ustilaginomycetes</taxon>
        <taxon>Ustilaginales</taxon>
        <taxon>Ustilaginaceae</taxon>
        <taxon>Pseudozyma</taxon>
    </lineage>
</organism>
<dbReference type="InterPro" id="IPR018247">
    <property type="entry name" value="EF_Hand_1_Ca_BS"/>
</dbReference>
<dbReference type="AlphaFoldDB" id="R9P7T5"/>
<dbReference type="GO" id="GO:0016460">
    <property type="term" value="C:myosin II complex"/>
    <property type="evidence" value="ECO:0007669"/>
    <property type="project" value="TreeGrafter"/>
</dbReference>
<dbReference type="HOGENOM" id="CLU_061288_13_1_1"/>
<feature type="domain" description="EF-hand" evidence="3">
    <location>
        <begin position="133"/>
        <end position="168"/>
    </location>
</feature>
<dbReference type="GeneID" id="24110173"/>
<keyword evidence="1" id="KW-0677">Repeat</keyword>
<dbReference type="RefSeq" id="XP_012190894.1">
    <property type="nucleotide sequence ID" value="XM_012335504.1"/>
</dbReference>
<dbReference type="Pfam" id="PF13499">
    <property type="entry name" value="EF-hand_7"/>
    <property type="match status" value="1"/>
</dbReference>
<dbReference type="OrthoDB" id="26525at2759"/>
<dbReference type="FunFam" id="1.10.238.10:FF:000003">
    <property type="entry name" value="Calmodulin A"/>
    <property type="match status" value="1"/>
</dbReference>
<evidence type="ECO:0000256" key="2">
    <source>
        <dbReference type="ARBA" id="ARBA00022837"/>
    </source>
</evidence>
<dbReference type="Pfam" id="PF13405">
    <property type="entry name" value="EF-hand_6"/>
    <property type="match status" value="1"/>
</dbReference>
<feature type="domain" description="EF-hand" evidence="3">
    <location>
        <begin position="62"/>
        <end position="97"/>
    </location>
</feature>
<dbReference type="InterPro" id="IPR002048">
    <property type="entry name" value="EF_hand_dom"/>
</dbReference>
<dbReference type="Gene3D" id="1.10.238.10">
    <property type="entry name" value="EF-hand"/>
    <property type="match status" value="2"/>
</dbReference>